<keyword evidence="15" id="KW-0812">Transmembrane</keyword>
<dbReference type="Gene3D" id="3.30.565.10">
    <property type="entry name" value="Histidine kinase-like ATPase, C-terminal domain"/>
    <property type="match status" value="1"/>
</dbReference>
<sequence length="980" mass="111247">MNKIKNHENISLYKWIWQSYIRTAFIPLIVVELIFISIYLTSDFLSQKKTVGYFKEQAQNELGQIAKQKTDLINHELSCIENSTSYFSNKLEHALSTSASLSQEDNDSLSYSEDGTYYTKENSKDDDVSIFYSNISSTKEMKLKKDKIAKILTLKNFMIDIKNTQQLSTSIYFNSFDSLNVTYPYTNIISKYGHQADVRSSNFYYGAHNEHNPEKKVKWTNVYHDPSGNGLISSAICPVYNKDFLEGFAGIDVSMDTIKNQILTLDIPWNGYGLLIEKNGTIITLTDNFKNHLDLEELSYNNDNPMSKDNYNLYKSEDLFILRDKINNDLSGFTSFMHKDESMVASWNTISGTNWKLLVIVPEKNIYSDSNKLHNALTQIGMIIIATLILSYIIFFIILSKKARKMSYTFSNSLLEIKNIIQRIDNGDYISKAPILNIAELTDISVQLLKLGQNLDEANKNLLETQTKLKKKEIDLKCLVNSINDLILEVNSNGYITTFWSKRYRDLYKLYEQGDFSSIYDLLDKKTSKAALEKIQHVIRLNETAYLDINIESNSGLRWFQACISPKLNDSSKVVISARDITDQKKMARSIISAKEEAEKASRAKSEFLSSMSHELRTPLNAILGFSQILQLDPESPLTSSQSQSVDEILKAGKHLLELINEILDLAKIESGKLSISIESVPIKAVMDETLAIIKPFADQHEIDIITYPEANSNEFVSADHTRLKQILINLLSNAIKYNKKHGQVVYYQDCVNDKCRFHVIDTGIGLSSSDLKLIFKPFQRLNKINNTIEGTGIGLAVAKQLAGLMNGEIHVVSEKNVGSHFWVEFPYVESDFMHNSESGLSIENKNSFSEDKVYKILYVEDNPANLRLVERILSQICKLKMLSATSGELCIDLAIAHKPDLILLDINLPGIDGYEVFKNLKMCKDTSEIPVIAISAHAMPSDIERGMRLGFTDYITKPIDIRNFIDKISNILINIEPKD</sequence>
<dbReference type="PRINTS" id="PR00344">
    <property type="entry name" value="BCTRLSENSOR"/>
</dbReference>
<dbReference type="SUPFAM" id="SSF55874">
    <property type="entry name" value="ATPase domain of HSP90 chaperone/DNA topoisomerase II/histidine kinase"/>
    <property type="match status" value="1"/>
</dbReference>
<dbReference type="PANTHER" id="PTHR43047:SF72">
    <property type="entry name" value="OSMOSENSING HISTIDINE PROTEIN KINASE SLN1"/>
    <property type="match status" value="1"/>
</dbReference>
<dbReference type="InterPro" id="IPR005467">
    <property type="entry name" value="His_kinase_dom"/>
</dbReference>
<dbReference type="Pfam" id="PF00512">
    <property type="entry name" value="HisKA"/>
    <property type="match status" value="1"/>
</dbReference>
<dbReference type="GO" id="GO:0005886">
    <property type="term" value="C:plasma membrane"/>
    <property type="evidence" value="ECO:0007669"/>
    <property type="project" value="TreeGrafter"/>
</dbReference>
<keyword evidence="6" id="KW-0808">Transferase</keyword>
<dbReference type="FunFam" id="1.10.287.130:FF:000038">
    <property type="entry name" value="Sensory transduction histidine kinase"/>
    <property type="match status" value="1"/>
</dbReference>
<keyword evidence="5 13" id="KW-0597">Phosphoprotein</keyword>
<evidence type="ECO:0000256" key="10">
    <source>
        <dbReference type="ARBA" id="ARBA00023012"/>
    </source>
</evidence>
<dbReference type="SUPFAM" id="SSF55785">
    <property type="entry name" value="PYP-like sensor domain (PAS domain)"/>
    <property type="match status" value="1"/>
</dbReference>
<name>A0A399IUB2_9CLOT</name>
<dbReference type="EC" id="2.7.13.3" evidence="3"/>
<evidence type="ECO:0000256" key="11">
    <source>
        <dbReference type="ARBA" id="ARBA00023136"/>
    </source>
</evidence>
<comment type="function">
    <text evidence="12">May play the central regulatory role in sporulation. It may be an element of the effector pathway responsible for the activation of sporulation genes in response to nutritional stress. Spo0A may act in concert with spo0H (a sigma factor) to control the expression of some genes that are critical to the sporulation process.</text>
</comment>
<proteinExistence type="predicted"/>
<organism evidence="18 19">
    <name type="scientific">Clostridium chromiireducens</name>
    <dbReference type="NCBI Taxonomy" id="225345"/>
    <lineage>
        <taxon>Bacteria</taxon>
        <taxon>Bacillati</taxon>
        <taxon>Bacillota</taxon>
        <taxon>Clostridia</taxon>
        <taxon>Eubacteriales</taxon>
        <taxon>Clostridiaceae</taxon>
        <taxon>Clostridium</taxon>
    </lineage>
</organism>
<evidence type="ECO:0000256" key="6">
    <source>
        <dbReference type="ARBA" id="ARBA00022679"/>
    </source>
</evidence>
<comment type="caution">
    <text evidence="18">The sequence shown here is derived from an EMBL/GenBank/DDBJ whole genome shotgun (WGS) entry which is preliminary data.</text>
</comment>
<dbReference type="Gene3D" id="3.30.450.20">
    <property type="entry name" value="PAS domain"/>
    <property type="match status" value="2"/>
</dbReference>
<evidence type="ECO:0000256" key="2">
    <source>
        <dbReference type="ARBA" id="ARBA00004370"/>
    </source>
</evidence>
<keyword evidence="9" id="KW-0067">ATP-binding</keyword>
<dbReference type="PROSITE" id="PS50109">
    <property type="entry name" value="HIS_KIN"/>
    <property type="match status" value="1"/>
</dbReference>
<keyword evidence="14" id="KW-0175">Coiled coil</keyword>
<feature type="transmembrane region" description="Helical" evidence="15">
    <location>
        <begin position="20"/>
        <end position="40"/>
    </location>
</feature>
<dbReference type="InterPro" id="IPR001789">
    <property type="entry name" value="Sig_transdc_resp-reg_receiver"/>
</dbReference>
<dbReference type="SUPFAM" id="SSF47384">
    <property type="entry name" value="Homodimeric domain of signal transducing histidine kinase"/>
    <property type="match status" value="1"/>
</dbReference>
<evidence type="ECO:0000313" key="18">
    <source>
        <dbReference type="EMBL" id="RII36708.1"/>
    </source>
</evidence>
<dbReference type="GO" id="GO:0000155">
    <property type="term" value="F:phosphorelay sensor kinase activity"/>
    <property type="evidence" value="ECO:0007669"/>
    <property type="project" value="InterPro"/>
</dbReference>
<evidence type="ECO:0000256" key="8">
    <source>
        <dbReference type="ARBA" id="ARBA00022777"/>
    </source>
</evidence>
<dbReference type="InterPro" id="IPR011006">
    <property type="entry name" value="CheY-like_superfamily"/>
</dbReference>
<evidence type="ECO:0000256" key="13">
    <source>
        <dbReference type="PROSITE-ProRule" id="PRU00169"/>
    </source>
</evidence>
<gene>
    <name evidence="18" type="ORF">D2A34_04810</name>
</gene>
<comment type="subcellular location">
    <subcellularLocation>
        <location evidence="2">Membrane</location>
    </subcellularLocation>
</comment>
<dbReference type="Gene3D" id="3.40.50.2300">
    <property type="match status" value="1"/>
</dbReference>
<keyword evidence="15" id="KW-1133">Transmembrane helix</keyword>
<accession>A0A399IUB2</accession>
<dbReference type="Gene3D" id="1.10.287.130">
    <property type="match status" value="1"/>
</dbReference>
<dbReference type="SMART" id="SM00448">
    <property type="entry name" value="REC"/>
    <property type="match status" value="1"/>
</dbReference>
<dbReference type="SMART" id="SM00388">
    <property type="entry name" value="HisKA"/>
    <property type="match status" value="1"/>
</dbReference>
<dbReference type="InterPro" id="IPR036097">
    <property type="entry name" value="HisK_dim/P_sf"/>
</dbReference>
<evidence type="ECO:0000313" key="19">
    <source>
        <dbReference type="Proteomes" id="UP000265930"/>
    </source>
</evidence>
<dbReference type="Proteomes" id="UP000265930">
    <property type="component" value="Unassembled WGS sequence"/>
</dbReference>
<feature type="domain" description="Response regulatory" evidence="17">
    <location>
        <begin position="856"/>
        <end position="973"/>
    </location>
</feature>
<dbReference type="InterPro" id="IPR004358">
    <property type="entry name" value="Sig_transdc_His_kin-like_C"/>
</dbReference>
<dbReference type="InterPro" id="IPR036890">
    <property type="entry name" value="HATPase_C_sf"/>
</dbReference>
<dbReference type="PANTHER" id="PTHR43047">
    <property type="entry name" value="TWO-COMPONENT HISTIDINE PROTEIN KINASE"/>
    <property type="match status" value="1"/>
</dbReference>
<comment type="catalytic activity">
    <reaction evidence="1">
        <text>ATP + protein L-histidine = ADP + protein N-phospho-L-histidine.</text>
        <dbReference type="EC" id="2.7.13.3"/>
    </reaction>
</comment>
<dbReference type="Pfam" id="PF00072">
    <property type="entry name" value="Response_reg"/>
    <property type="match status" value="1"/>
</dbReference>
<dbReference type="EMBL" id="QXDJ01000001">
    <property type="protein sequence ID" value="RII36708.1"/>
    <property type="molecule type" value="Genomic_DNA"/>
</dbReference>
<dbReference type="AlphaFoldDB" id="A0A399IUB2"/>
<keyword evidence="8" id="KW-0418">Kinase</keyword>
<evidence type="ECO:0000256" key="3">
    <source>
        <dbReference type="ARBA" id="ARBA00012438"/>
    </source>
</evidence>
<evidence type="ECO:0000256" key="5">
    <source>
        <dbReference type="ARBA" id="ARBA00022553"/>
    </source>
</evidence>
<evidence type="ECO:0000256" key="12">
    <source>
        <dbReference type="ARBA" id="ARBA00024867"/>
    </source>
</evidence>
<feature type="coiled-coil region" evidence="14">
    <location>
        <begin position="448"/>
        <end position="475"/>
    </location>
</feature>
<feature type="modified residue" description="4-aspartylphosphate" evidence="13">
    <location>
        <position position="906"/>
    </location>
</feature>
<dbReference type="SUPFAM" id="SSF52172">
    <property type="entry name" value="CheY-like"/>
    <property type="match status" value="1"/>
</dbReference>
<feature type="transmembrane region" description="Helical" evidence="15">
    <location>
        <begin position="380"/>
        <end position="399"/>
    </location>
</feature>
<evidence type="ECO:0000256" key="9">
    <source>
        <dbReference type="ARBA" id="ARBA00022840"/>
    </source>
</evidence>
<dbReference type="InterPro" id="IPR003594">
    <property type="entry name" value="HATPase_dom"/>
</dbReference>
<evidence type="ECO:0000259" key="16">
    <source>
        <dbReference type="PROSITE" id="PS50109"/>
    </source>
</evidence>
<protein>
    <recommendedName>
        <fullName evidence="4">Stage 0 sporulation protein A homolog</fullName>
        <ecNumber evidence="3">2.7.13.3</ecNumber>
    </recommendedName>
</protein>
<dbReference type="PROSITE" id="PS50110">
    <property type="entry name" value="RESPONSE_REGULATORY"/>
    <property type="match status" value="1"/>
</dbReference>
<dbReference type="SMART" id="SM00387">
    <property type="entry name" value="HATPase_c"/>
    <property type="match status" value="1"/>
</dbReference>
<evidence type="ECO:0000256" key="14">
    <source>
        <dbReference type="SAM" id="Coils"/>
    </source>
</evidence>
<keyword evidence="10" id="KW-0902">Two-component regulatory system</keyword>
<evidence type="ECO:0000259" key="17">
    <source>
        <dbReference type="PROSITE" id="PS50110"/>
    </source>
</evidence>
<feature type="domain" description="Histidine kinase" evidence="16">
    <location>
        <begin position="611"/>
        <end position="830"/>
    </location>
</feature>
<evidence type="ECO:0000256" key="15">
    <source>
        <dbReference type="SAM" id="Phobius"/>
    </source>
</evidence>
<keyword evidence="11 15" id="KW-0472">Membrane</keyword>
<dbReference type="Pfam" id="PF02518">
    <property type="entry name" value="HATPase_c"/>
    <property type="match status" value="1"/>
</dbReference>
<reference evidence="18 19" key="1">
    <citation type="submission" date="2018-08" db="EMBL/GenBank/DDBJ databases">
        <title>Genome of Clostridium chromiireducens C1, DSM12136.</title>
        <authorList>
            <person name="Xing M."/>
            <person name="Wei Y."/>
            <person name="Ang E.L."/>
            <person name="Zhao H."/>
            <person name="Zhang Y."/>
        </authorList>
    </citation>
    <scope>NUCLEOTIDE SEQUENCE [LARGE SCALE GENOMIC DNA]</scope>
    <source>
        <strain evidence="18 19">C1</strain>
    </source>
</reference>
<dbReference type="InterPro" id="IPR003661">
    <property type="entry name" value="HisK_dim/P_dom"/>
</dbReference>
<dbReference type="GO" id="GO:0009927">
    <property type="term" value="F:histidine phosphotransfer kinase activity"/>
    <property type="evidence" value="ECO:0007669"/>
    <property type="project" value="TreeGrafter"/>
</dbReference>
<dbReference type="RefSeq" id="WP_119365905.1">
    <property type="nucleotide sequence ID" value="NZ_QXDJ01000001.1"/>
</dbReference>
<dbReference type="InterPro" id="IPR035965">
    <property type="entry name" value="PAS-like_dom_sf"/>
</dbReference>
<evidence type="ECO:0000256" key="7">
    <source>
        <dbReference type="ARBA" id="ARBA00022741"/>
    </source>
</evidence>
<evidence type="ECO:0000256" key="4">
    <source>
        <dbReference type="ARBA" id="ARBA00018672"/>
    </source>
</evidence>
<keyword evidence="7" id="KW-0547">Nucleotide-binding</keyword>
<dbReference type="CDD" id="cd00082">
    <property type="entry name" value="HisKA"/>
    <property type="match status" value="1"/>
</dbReference>
<evidence type="ECO:0000256" key="1">
    <source>
        <dbReference type="ARBA" id="ARBA00000085"/>
    </source>
</evidence>
<dbReference type="GO" id="GO:0005524">
    <property type="term" value="F:ATP binding"/>
    <property type="evidence" value="ECO:0007669"/>
    <property type="project" value="UniProtKB-KW"/>
</dbReference>